<dbReference type="GO" id="GO:0039693">
    <property type="term" value="P:viral DNA genome replication"/>
    <property type="evidence" value="ECO:0007669"/>
    <property type="project" value="UniProtKB-UniRule"/>
</dbReference>
<evidence type="ECO:0000259" key="3">
    <source>
        <dbReference type="Pfam" id="PF09116"/>
    </source>
</evidence>
<accession>A0A6G8R5T2</accession>
<reference evidence="4 5" key="1">
    <citation type="submission" date="2020-03" db="EMBL/GenBank/DDBJ databases">
        <title>The Isolation and Genome Sequence of a Novel Cyanophage S-N03 from the Huanghai Sea, China.</title>
        <authorList>
            <person name="Jiang T."/>
        </authorList>
    </citation>
    <scope>NUCLEOTIDE SEQUENCE [LARGE SCALE GENOMIC DNA]</scope>
</reference>
<keyword evidence="1" id="KW-1195">Viral transcription</keyword>
<protein>
    <recommendedName>
        <fullName evidence="1">Sliding clamp</fullName>
    </recommendedName>
    <alternativeName>
        <fullName evidence="1">DNA polymerase accessory protein Gp45</fullName>
    </alternativeName>
    <alternativeName>
        <fullName evidence="1">DNA polymerase clamp</fullName>
    </alternativeName>
</protein>
<keyword evidence="5" id="KW-1185">Reference proteome</keyword>
<dbReference type="GeneID" id="77945275"/>
<dbReference type="GO" id="GO:0030337">
    <property type="term" value="F:DNA polymerase processivity factor activity"/>
    <property type="evidence" value="ECO:0007669"/>
    <property type="project" value="UniProtKB-UniRule"/>
</dbReference>
<comment type="subunit">
    <text evidence="1">Homotrimer. Interacts with the viral DNA polymerase; this interaction constitutes the polymerase holoenzyme. Interacts with the sliding-clamp-loader; this interaction allows the sliding-clamp-loader to open the sliding clamp. Interacts with the viral DNA ligase. Part of the replicase complex that includes the DNA polymerase, the polymerase clamp, the clamp loader complex, the single-stranded DNA binding protein, the primase, the helicase and the helicase assembly factor. Interacts with the viral RNA polymerase (RNAP). Part of the transcription activation complex containing host RNAP, the viral RNA polymerase sigma-like factor, the late transcription coactivator, and the sliding clamp.</text>
</comment>
<dbReference type="GO" id="GO:0006260">
    <property type="term" value="P:DNA replication"/>
    <property type="evidence" value="ECO:0007669"/>
    <property type="project" value="UniProtKB-KW"/>
</dbReference>
<dbReference type="GO" id="GO:0019083">
    <property type="term" value="P:viral transcription"/>
    <property type="evidence" value="ECO:0007669"/>
    <property type="project" value="UniProtKB-UniRule"/>
</dbReference>
<dbReference type="Pfam" id="PF09116">
    <property type="entry name" value="gp45-slide_C"/>
    <property type="match status" value="1"/>
</dbReference>
<keyword evidence="1" id="KW-0235">DNA replication</keyword>
<dbReference type="InterPro" id="IPR004190">
    <property type="entry name" value="DNA_pol_proc_fac"/>
</dbReference>
<feature type="domain" description="DNA polymerase processivity factor" evidence="2">
    <location>
        <begin position="1"/>
        <end position="101"/>
    </location>
</feature>
<dbReference type="InterPro" id="IPR046938">
    <property type="entry name" value="DNA_clamp_sf"/>
</dbReference>
<proteinExistence type="inferred from homology"/>
<evidence type="ECO:0000313" key="4">
    <source>
        <dbReference type="EMBL" id="QIN96741.1"/>
    </source>
</evidence>
<dbReference type="RefSeq" id="YP_010669121.1">
    <property type="nucleotide sequence ID" value="NC_070959.1"/>
</dbReference>
<comment type="similarity">
    <text evidence="1">Belongs to the Tevenvirinae sliding clamp family.</text>
</comment>
<name>A0A6G8R5T2_9CAUD</name>
<comment type="function">
    <text evidence="1">Sliding clamp that encircles the genomic DNA and links the DNA polymerase to the template to control the processivity of DNA synthesis. Responsible for tethering the catalytic subunit of DNA polymerase to DNA during high-speed replication. Interaction with the sliding-clamp-loader opens the sliding clamp so that it can be loaded around the DNA template. During transcription, encircles the DNA and tethers host RNA polymerase (RNAP) to it.</text>
</comment>
<dbReference type="EMBL" id="MT162466">
    <property type="protein sequence ID" value="QIN96741.1"/>
    <property type="molecule type" value="Genomic_DNA"/>
</dbReference>
<evidence type="ECO:0000256" key="1">
    <source>
        <dbReference type="HAMAP-Rule" id="MF_04161"/>
    </source>
</evidence>
<dbReference type="InterPro" id="IPR046389">
    <property type="entry name" value="Sliding_clamp_T4"/>
</dbReference>
<feature type="domain" description="Sliding clamp C-terminal" evidence="3">
    <location>
        <begin position="118"/>
        <end position="214"/>
    </location>
</feature>
<dbReference type="Pfam" id="PF02916">
    <property type="entry name" value="DNA_PPF"/>
    <property type="match status" value="1"/>
</dbReference>
<dbReference type="Proteomes" id="UP000502617">
    <property type="component" value="Segment"/>
</dbReference>
<keyword evidence="1" id="KW-1194">Viral DNA replication</keyword>
<dbReference type="Gene3D" id="3.70.10.10">
    <property type="match status" value="1"/>
</dbReference>
<sequence>MKLSADTVALLKNFSSINQSILIRSGKVLKTMSVMKNILVSSEIPEEFDRDVAIYDLNQFLNCLSLVEGAEITLEENAIVITNGTDSIEYRYSDPSVIGAPPEKELVLPSEDVCVVLTEEQIQTVKKAAAVLQIPDVSLVGDGEKIFLTVRDKKNSGSNSYKIEVGETEAAFQFNLKVENLKLLAGDYDVIISKANLAKFTNHSRPAVYFLALEPDSTFEG</sequence>
<evidence type="ECO:0000259" key="2">
    <source>
        <dbReference type="Pfam" id="PF02916"/>
    </source>
</evidence>
<evidence type="ECO:0000313" key="5">
    <source>
        <dbReference type="Proteomes" id="UP000502617"/>
    </source>
</evidence>
<dbReference type="SUPFAM" id="SSF55979">
    <property type="entry name" value="DNA clamp"/>
    <property type="match status" value="2"/>
</dbReference>
<dbReference type="InterPro" id="IPR015200">
    <property type="entry name" value="Sliding_clamp_C"/>
</dbReference>
<dbReference type="HAMAP" id="MF_04161">
    <property type="entry name" value="Sliding_clamp_T4"/>
    <property type="match status" value="1"/>
</dbReference>
<organism evidence="4 5">
    <name type="scientific">Synechococcus phage S-N03</name>
    <dbReference type="NCBI Taxonomy" id="2718943"/>
    <lineage>
        <taxon>Viruses</taxon>
        <taxon>Duplodnaviria</taxon>
        <taxon>Heunggongvirae</taxon>
        <taxon>Uroviricota</taxon>
        <taxon>Caudoviricetes</taxon>
        <taxon>Pantevenvirales</taxon>
        <taxon>Kyanoviridae</taxon>
        <taxon>Huanghaivirus</taxon>
        <taxon>Huanghaivirus snothree</taxon>
    </lineage>
</organism>
<dbReference type="KEGG" id="vg:77945275"/>